<feature type="transmembrane region" description="Helical" evidence="6">
    <location>
        <begin position="88"/>
        <end position="111"/>
    </location>
</feature>
<organism evidence="7 8">
    <name type="scientific">Methylosinus trichosporium (strain ATCC 35070 / NCIMB 11131 / UNIQEM 75 / OB3b)</name>
    <dbReference type="NCBI Taxonomy" id="595536"/>
    <lineage>
        <taxon>Bacteria</taxon>
        <taxon>Pseudomonadati</taxon>
        <taxon>Pseudomonadota</taxon>
        <taxon>Alphaproteobacteria</taxon>
        <taxon>Hyphomicrobiales</taxon>
        <taxon>Methylocystaceae</taxon>
        <taxon>Methylosinus</taxon>
    </lineage>
</organism>
<dbReference type="AlphaFoldDB" id="A0A2D2CWI4"/>
<evidence type="ECO:0000256" key="4">
    <source>
        <dbReference type="ARBA" id="ARBA00022989"/>
    </source>
</evidence>
<evidence type="ECO:0000256" key="1">
    <source>
        <dbReference type="ARBA" id="ARBA00004651"/>
    </source>
</evidence>
<evidence type="ECO:0000313" key="8">
    <source>
        <dbReference type="Proteomes" id="UP000230709"/>
    </source>
</evidence>
<evidence type="ECO:0000313" key="7">
    <source>
        <dbReference type="EMBL" id="ATQ67073.1"/>
    </source>
</evidence>
<dbReference type="Proteomes" id="UP000230709">
    <property type="component" value="Chromosome"/>
</dbReference>
<dbReference type="InterPro" id="IPR050833">
    <property type="entry name" value="Poly_Biosynth_Transport"/>
</dbReference>
<keyword evidence="5 6" id="KW-0472">Membrane</keyword>
<keyword evidence="2" id="KW-1003">Cell membrane</keyword>
<keyword evidence="3 6" id="KW-0812">Transmembrane</keyword>
<feature type="transmembrane region" description="Helical" evidence="6">
    <location>
        <begin position="174"/>
        <end position="196"/>
    </location>
</feature>
<accession>A0A2D2CWI4</accession>
<name>A0A2D2CWI4_METT3</name>
<feature type="transmembrane region" description="Helical" evidence="6">
    <location>
        <begin position="208"/>
        <end position="228"/>
    </location>
</feature>
<evidence type="ECO:0000256" key="2">
    <source>
        <dbReference type="ARBA" id="ARBA00022475"/>
    </source>
</evidence>
<feature type="transmembrane region" description="Helical" evidence="6">
    <location>
        <begin position="132"/>
        <end position="154"/>
    </location>
</feature>
<dbReference type="PANTHER" id="PTHR30250:SF11">
    <property type="entry name" value="O-ANTIGEN TRANSPORTER-RELATED"/>
    <property type="match status" value="1"/>
</dbReference>
<feature type="transmembrane region" description="Helical" evidence="6">
    <location>
        <begin position="56"/>
        <end position="76"/>
    </location>
</feature>
<proteinExistence type="predicted"/>
<reference evidence="8" key="1">
    <citation type="submission" date="2017-10" db="EMBL/GenBank/DDBJ databases">
        <title>Completed PacBio SMRT sequence of Methylosinus trichosporium OB3b reveals presence of a third large plasmid.</title>
        <authorList>
            <person name="Charles T.C."/>
            <person name="Lynch M.D.J."/>
            <person name="Heil J.R."/>
            <person name="Cheng J."/>
        </authorList>
    </citation>
    <scope>NUCLEOTIDE SEQUENCE [LARGE SCALE GENOMIC DNA]</scope>
    <source>
        <strain evidence="8">OB3b</strain>
    </source>
</reference>
<dbReference type="PANTHER" id="PTHR30250">
    <property type="entry name" value="PST FAMILY PREDICTED COLANIC ACID TRANSPORTER"/>
    <property type="match status" value="1"/>
</dbReference>
<feature type="transmembrane region" description="Helical" evidence="6">
    <location>
        <begin position="350"/>
        <end position="374"/>
    </location>
</feature>
<evidence type="ECO:0000256" key="5">
    <source>
        <dbReference type="ARBA" id="ARBA00023136"/>
    </source>
</evidence>
<feature type="transmembrane region" description="Helical" evidence="6">
    <location>
        <begin position="386"/>
        <end position="406"/>
    </location>
</feature>
<protein>
    <submittedName>
        <fullName evidence="7">Uncharacterized protein</fullName>
    </submittedName>
</protein>
<evidence type="ECO:0000256" key="3">
    <source>
        <dbReference type="ARBA" id="ARBA00022692"/>
    </source>
</evidence>
<dbReference type="InterPro" id="IPR002797">
    <property type="entry name" value="Polysacc_synth"/>
</dbReference>
<evidence type="ECO:0000256" key="6">
    <source>
        <dbReference type="SAM" id="Phobius"/>
    </source>
</evidence>
<keyword evidence="4 6" id="KW-1133">Transmembrane helix</keyword>
<dbReference type="KEGG" id="mtw:CQW49_03600"/>
<sequence>MAKRSIRGCGARFARRRSRGPTVFQNDRPAFLHDEMSRTRAGRLEMSLDKFTRNTIFGLVASLNSSLGSFLGLVIVGRMLGPTGAGTVAIGIWLTGMAVTFADLGLPLTIARFTPELMAQGEMAYAEEIGPYFFRPILFSTTIVVGLFGELALGGAQWFRENLRLNVLSESPDSIWLVIAFIFAVQALNNFGLSVLRGRQSFDVAAKLTAISLPLQLVATGAGCFYAGAEGALVGYAMGSIACAGLALQYARRTTGLPENLRQRAWRFAVNNWGVGLISVIVWSRLEIGFLDYWRGAKEAGLFAVSYTLCNLAAQAPLLMTGGLLPLFAERHALRDRRGLCDAYASAIRFVALLLFPACFGMAAIAPLFLPVLFGAEFAEASASATVLIAMQAFGSISTVSSTLLLACEKSSFLVRTGLIGVVVSLLAGVTAIPAFGVMGAVATRSAVQSFLTLASFIYVAKALNLPFPLSKFARIVVAAIGCAVFARVIVLEWQAPAALALAIGSGAVVYGSLILMLNVLEPNELQLSRMLAGKVLFKAALRKAS</sequence>
<feature type="transmembrane region" description="Helical" evidence="6">
    <location>
        <begin position="498"/>
        <end position="521"/>
    </location>
</feature>
<feature type="transmembrane region" description="Helical" evidence="6">
    <location>
        <begin position="264"/>
        <end position="284"/>
    </location>
</feature>
<dbReference type="STRING" id="595536.GCA_000178815_04440"/>
<keyword evidence="8" id="KW-1185">Reference proteome</keyword>
<dbReference type="Pfam" id="PF01943">
    <property type="entry name" value="Polysacc_synt"/>
    <property type="match status" value="1"/>
</dbReference>
<feature type="transmembrane region" description="Helical" evidence="6">
    <location>
        <begin position="304"/>
        <end position="329"/>
    </location>
</feature>
<comment type="subcellular location">
    <subcellularLocation>
        <location evidence="1">Cell membrane</location>
        <topology evidence="1">Multi-pass membrane protein</topology>
    </subcellularLocation>
</comment>
<feature type="transmembrane region" description="Helical" evidence="6">
    <location>
        <begin position="413"/>
        <end position="436"/>
    </location>
</feature>
<feature type="transmembrane region" description="Helical" evidence="6">
    <location>
        <begin position="473"/>
        <end position="492"/>
    </location>
</feature>
<dbReference type="GO" id="GO:0005886">
    <property type="term" value="C:plasma membrane"/>
    <property type="evidence" value="ECO:0007669"/>
    <property type="project" value="UniProtKB-SubCell"/>
</dbReference>
<gene>
    <name evidence="7" type="ORF">CQW49_03600</name>
</gene>
<feature type="transmembrane region" description="Helical" evidence="6">
    <location>
        <begin position="234"/>
        <end position="252"/>
    </location>
</feature>
<dbReference type="EMBL" id="CP023737">
    <property type="protein sequence ID" value="ATQ67073.1"/>
    <property type="molecule type" value="Genomic_DNA"/>
</dbReference>